<dbReference type="AlphaFoldDB" id="A0A8E2DRR1"/>
<feature type="compositionally biased region" description="Low complexity" evidence="1">
    <location>
        <begin position="550"/>
        <end position="583"/>
    </location>
</feature>
<feature type="region of interest" description="Disordered" evidence="1">
    <location>
        <begin position="472"/>
        <end position="670"/>
    </location>
</feature>
<evidence type="ECO:0008006" key="6">
    <source>
        <dbReference type="Google" id="ProtNLM"/>
    </source>
</evidence>
<feature type="compositionally biased region" description="Low complexity" evidence="1">
    <location>
        <begin position="353"/>
        <end position="367"/>
    </location>
</feature>
<keyword evidence="2" id="KW-0812">Transmembrane</keyword>
<reference evidence="4 5" key="1">
    <citation type="submission" date="2016-07" db="EMBL/GenBank/DDBJ databases">
        <title>Draft genome of the white-rot fungus Obba rivulosa 3A-2.</title>
        <authorList>
            <consortium name="DOE Joint Genome Institute"/>
            <person name="Miettinen O."/>
            <person name="Riley R."/>
            <person name="Acob R."/>
            <person name="Barry K."/>
            <person name="Cullen D."/>
            <person name="De Vries R."/>
            <person name="Hainaut M."/>
            <person name="Hatakka A."/>
            <person name="Henrissat B."/>
            <person name="Hilden K."/>
            <person name="Kuo R."/>
            <person name="Labutti K."/>
            <person name="Lipzen A."/>
            <person name="Makela M.R."/>
            <person name="Sandor L."/>
            <person name="Spatafora J.W."/>
            <person name="Grigoriev I.V."/>
            <person name="Hibbett D.S."/>
        </authorList>
    </citation>
    <scope>NUCLEOTIDE SEQUENCE [LARGE SCALE GENOMIC DNA]</scope>
    <source>
        <strain evidence="4 5">3A-2</strain>
    </source>
</reference>
<feature type="transmembrane region" description="Helical" evidence="2">
    <location>
        <begin position="65"/>
        <end position="85"/>
    </location>
</feature>
<keyword evidence="3" id="KW-0732">Signal</keyword>
<feature type="chain" id="PRO_5034221309" description="Proteophosphoglycan ppg4" evidence="3">
    <location>
        <begin position="42"/>
        <end position="670"/>
    </location>
</feature>
<evidence type="ECO:0000313" key="5">
    <source>
        <dbReference type="Proteomes" id="UP000250043"/>
    </source>
</evidence>
<keyword evidence="2" id="KW-1133">Transmembrane helix</keyword>
<sequence>MLKCSRSTRHSMIYATAGSSPGHSLGLAALSILLLSTRVLAAPSGDVIRRQLGSGSNSPSIGPAIWVPLALVGILLVVGTVVACFRRNINVRGRWQSVSTGAAAASGTLTAETAQSRELTAEQLAGEPLNGAGAGSARTRRPRRTRRTPSQISTRSLPVYMKEPGEQEVVIIRGPDEIDDEMPPTTVVMPPVDEYNSEHSLDLQHSVSFSYIAVSSPGTGMSLLHGEGDSANESQQHLRTHAQQPGLTTRSSFETIMSTDDVDSPPMSAEEPDSRGEAPPYFEVVTLDEQPETVSIDEPAAPAAASGPHDVQPGTNRRRTGFLSLFNSRTNSTRASGASSSAQNARGHARQESGLSAVSSNSSLSGARPTHRPSHSAGSNSVLSTASHALRSLSRARSRTELTSPSAISLHSISAPLSHTLVRTEFTYPRGGPTPDQLRLIASRESFVRFGVPYGADAIAYAASASRVDLEPPPPVFEDVESSPAQEGSEEASSLQEVSTSQEHASPSMPAQELEPPATAADEADSPSPAAGPQSSIMTEVPTTSPTAIEQAQAPIPETAAAAAAAPEAQPEPSSSTPPAEQPKATLTAIPSSYKSPMSAPSHRSASRASSYMTFATADEFTDASAPPTPTVPHAVVGQGEPSEDELETPSTPRAETRHVHEESDMTVMS</sequence>
<feature type="compositionally biased region" description="Polar residues" evidence="1">
    <location>
        <begin position="533"/>
        <end position="548"/>
    </location>
</feature>
<evidence type="ECO:0000256" key="2">
    <source>
        <dbReference type="SAM" id="Phobius"/>
    </source>
</evidence>
<name>A0A8E2DRR1_9APHY</name>
<feature type="region of interest" description="Disordered" evidence="1">
    <location>
        <begin position="225"/>
        <end position="278"/>
    </location>
</feature>
<feature type="signal peptide" evidence="3">
    <location>
        <begin position="1"/>
        <end position="41"/>
    </location>
</feature>
<accession>A0A8E2DRR1</accession>
<evidence type="ECO:0000256" key="3">
    <source>
        <dbReference type="SAM" id="SignalP"/>
    </source>
</evidence>
<feature type="compositionally biased region" description="Low complexity" evidence="1">
    <location>
        <begin position="596"/>
        <end position="611"/>
    </location>
</feature>
<feature type="compositionally biased region" description="Low complexity" evidence="1">
    <location>
        <begin position="515"/>
        <end position="531"/>
    </location>
</feature>
<feature type="region of interest" description="Disordered" evidence="1">
    <location>
        <begin position="328"/>
        <end position="383"/>
    </location>
</feature>
<organism evidence="4 5">
    <name type="scientific">Obba rivulosa</name>
    <dbReference type="NCBI Taxonomy" id="1052685"/>
    <lineage>
        <taxon>Eukaryota</taxon>
        <taxon>Fungi</taxon>
        <taxon>Dikarya</taxon>
        <taxon>Basidiomycota</taxon>
        <taxon>Agaricomycotina</taxon>
        <taxon>Agaricomycetes</taxon>
        <taxon>Polyporales</taxon>
        <taxon>Gelatoporiaceae</taxon>
        <taxon>Obba</taxon>
    </lineage>
</organism>
<feature type="compositionally biased region" description="Polar residues" evidence="1">
    <location>
        <begin position="483"/>
        <end position="505"/>
    </location>
</feature>
<feature type="compositionally biased region" description="Polar residues" evidence="1">
    <location>
        <begin position="231"/>
        <end position="258"/>
    </location>
</feature>
<feature type="compositionally biased region" description="Polar residues" evidence="1">
    <location>
        <begin position="328"/>
        <end position="344"/>
    </location>
</feature>
<evidence type="ECO:0000313" key="4">
    <source>
        <dbReference type="EMBL" id="OCH94590.1"/>
    </source>
</evidence>
<protein>
    <recommendedName>
        <fullName evidence="6">Proteophosphoglycan ppg4</fullName>
    </recommendedName>
</protein>
<proteinExistence type="predicted"/>
<feature type="compositionally biased region" description="Basic and acidic residues" evidence="1">
    <location>
        <begin position="655"/>
        <end position="664"/>
    </location>
</feature>
<feature type="region of interest" description="Disordered" evidence="1">
    <location>
        <begin position="123"/>
        <end position="151"/>
    </location>
</feature>
<evidence type="ECO:0000256" key="1">
    <source>
        <dbReference type="SAM" id="MobiDB-lite"/>
    </source>
</evidence>
<feature type="compositionally biased region" description="Basic residues" evidence="1">
    <location>
        <begin position="138"/>
        <end position="147"/>
    </location>
</feature>
<dbReference type="Proteomes" id="UP000250043">
    <property type="component" value="Unassembled WGS sequence"/>
</dbReference>
<dbReference type="OrthoDB" id="2804493at2759"/>
<keyword evidence="2" id="KW-0472">Membrane</keyword>
<gene>
    <name evidence="4" type="ORF">OBBRIDRAFT_884598</name>
</gene>
<keyword evidence="5" id="KW-1185">Reference proteome</keyword>
<dbReference type="EMBL" id="KV722342">
    <property type="protein sequence ID" value="OCH94590.1"/>
    <property type="molecule type" value="Genomic_DNA"/>
</dbReference>